<evidence type="ECO:0000256" key="1">
    <source>
        <dbReference type="ARBA" id="ARBA00022722"/>
    </source>
</evidence>
<sequence length="1043" mass="111761">MTTAASGRPALDALRDAVREAKAGDPLAAVTVVVPDNLTGVVARRALAAGLDGDDARRTPGVAGLVLTTLPRLAETLVAAHLHPRVPATRTVVAAHWRAILREEPGRFGRVAEHPATVRALVRAHTELRDAGDEGLDAIAASGLLAADLVRLHRTVAARLATRWYDETDLLRAAAARLRGTHGDLPATGGNAVVVHVPGRLAHAERELLAALADARPLHAVVALTGVRRADEEVVRGLAEAGVEVPQERADDGARLGPAPPVATYVRHASDADDEVRLVARELVATLETVPAHRAAVLYAGASPYARLLHERLETVGIRVNGPGVRGVAERAITRSFLALLRLPQARFARADVFRALADAPVRTSDGSPVPVARWEQVSRLAAVVEGTDWDARLRDWAARQHRVAETERAADDPRPAVLEAADRDVETAEAMRREIGALIADVTRGTELRTWRELAAWALDLLAARYGESDDLRRLPPEEQYAAAALTSALRGLEVLDDVDPVADLSTAVEAIELELERAVPRVGRFGEGVYVGPLGEVAGLDADVVFVVGLAEDAYPGRLRADALLGADARAATDRLAPARTWIDDRHRALLGAFAAAPRVVATFPRGDLRRSTERLPTRWLLPTLRALASDRDLAVTDWDTIRSPHLTGSPSFATELTTTPLPADEQEWRVRAASAGALVPDAVVDAARDLLAGRRGPGLSRYDGDLSASAGLPDHATGTPVVSPTSLESFAECPHAWFVQRLLRVQPLELPEETVTISPLEIGTLVHACLDRLVRTSEALPANGAPWSAADRARLAEIFDTKAREAARRGATGHARLWEVEREALLRDLGRMLDDDDAWRASRGATVLASELTFGTDGAEPVRVAVPGGAVALRGSADKVDRAGDGTLIVTDVKTGSTRRYEEIEDDPVAHGTRLQLPVYAHAARAAFGAGSAGRAEALYWFVRKNAGRRIAVTLDADLEARFATTLGTLTASISRGWFPAIAPDKPDFAWVQCPYCNPDGLGHSETRERWERQRRDPRLAPLVALVDPAALAEPGEGSP</sequence>
<dbReference type="EMBL" id="CP001618">
    <property type="protein sequence ID" value="ACQ79826.1"/>
    <property type="molecule type" value="Genomic_DNA"/>
</dbReference>
<keyword evidence="2" id="KW-0227">DNA damage</keyword>
<dbReference type="eggNOG" id="COG2887">
    <property type="taxonomic scope" value="Bacteria"/>
</dbReference>
<keyword evidence="4" id="KW-0378">Hydrolase</keyword>
<evidence type="ECO:0000313" key="7">
    <source>
        <dbReference type="EMBL" id="ACQ79826.1"/>
    </source>
</evidence>
<dbReference type="GO" id="GO:0004386">
    <property type="term" value="F:helicase activity"/>
    <property type="evidence" value="ECO:0007669"/>
    <property type="project" value="UniProtKB-KW"/>
</dbReference>
<keyword evidence="3" id="KW-0347">Helicase</keyword>
<accession>C5C3C7</accession>
<dbReference type="STRING" id="471853.Bcav_1570"/>
<dbReference type="KEGG" id="bcv:Bcav_1570"/>
<evidence type="ECO:0000256" key="4">
    <source>
        <dbReference type="ARBA" id="ARBA00022839"/>
    </source>
</evidence>
<dbReference type="SUPFAM" id="SSF52540">
    <property type="entry name" value="P-loop containing nucleoside triphosphate hydrolases"/>
    <property type="match status" value="1"/>
</dbReference>
<feature type="domain" description="PD-(D/E)XK endonuclease-like" evidence="6">
    <location>
        <begin position="725"/>
        <end position="1001"/>
    </location>
</feature>
<dbReference type="GO" id="GO:0004527">
    <property type="term" value="F:exonuclease activity"/>
    <property type="evidence" value="ECO:0007669"/>
    <property type="project" value="UniProtKB-KW"/>
</dbReference>
<dbReference type="Gene3D" id="3.90.320.10">
    <property type="match status" value="1"/>
</dbReference>
<keyword evidence="8" id="KW-1185">Reference proteome</keyword>
<dbReference type="Proteomes" id="UP000007962">
    <property type="component" value="Chromosome"/>
</dbReference>
<evidence type="ECO:0000256" key="3">
    <source>
        <dbReference type="ARBA" id="ARBA00022806"/>
    </source>
</evidence>
<gene>
    <name evidence="7" type="ordered locus">Bcav_1570</name>
</gene>
<evidence type="ECO:0000313" key="8">
    <source>
        <dbReference type="Proteomes" id="UP000007962"/>
    </source>
</evidence>
<proteinExistence type="predicted"/>
<dbReference type="eggNOG" id="COG2264">
    <property type="taxonomic scope" value="Bacteria"/>
</dbReference>
<evidence type="ECO:0000256" key="5">
    <source>
        <dbReference type="ARBA" id="ARBA00023204"/>
    </source>
</evidence>
<dbReference type="HOGENOM" id="CLU_302636_0_0_11"/>
<dbReference type="eggNOG" id="COG0210">
    <property type="taxonomic scope" value="Bacteria"/>
</dbReference>
<dbReference type="InterPro" id="IPR011604">
    <property type="entry name" value="PDDEXK-like_dom_sf"/>
</dbReference>
<evidence type="ECO:0000259" key="6">
    <source>
        <dbReference type="Pfam" id="PF12705"/>
    </source>
</evidence>
<name>C5C3C7_BEUC1</name>
<dbReference type="Pfam" id="PF12705">
    <property type="entry name" value="PDDEXK_1"/>
    <property type="match status" value="1"/>
</dbReference>
<keyword evidence="1" id="KW-0540">Nuclease</keyword>
<keyword evidence="3" id="KW-0067">ATP-binding</keyword>
<keyword evidence="3" id="KW-0547">Nucleotide-binding</keyword>
<organism evidence="7 8">
    <name type="scientific">Beutenbergia cavernae (strain ATCC BAA-8 / DSM 12333 / CCUG 43141 / JCM 11478 / NBRC 16432 / NCIMB 13614 / HKI 0122)</name>
    <dbReference type="NCBI Taxonomy" id="471853"/>
    <lineage>
        <taxon>Bacteria</taxon>
        <taxon>Bacillati</taxon>
        <taxon>Actinomycetota</taxon>
        <taxon>Actinomycetes</taxon>
        <taxon>Micrococcales</taxon>
        <taxon>Beutenbergiaceae</taxon>
        <taxon>Beutenbergia</taxon>
    </lineage>
</organism>
<reference evidence="7 8" key="1">
    <citation type="journal article" date="2009" name="Stand. Genomic Sci.">
        <title>Complete genome sequence of Beutenbergia cavernae type strain (HKI 0122).</title>
        <authorList>
            <person name="Land M."/>
            <person name="Pukall R."/>
            <person name="Abt B."/>
            <person name="Goker M."/>
            <person name="Rohde M."/>
            <person name="Glavina Del Rio T."/>
            <person name="Tice H."/>
            <person name="Copeland A."/>
            <person name="Cheng J.F."/>
            <person name="Lucas S."/>
            <person name="Chen F."/>
            <person name="Nolan M."/>
            <person name="Bruce D."/>
            <person name="Goodwin L."/>
            <person name="Pitluck S."/>
            <person name="Ivanova N."/>
            <person name="Mavromatis K."/>
            <person name="Ovchinnikova G."/>
            <person name="Pati A."/>
            <person name="Chen A."/>
            <person name="Palaniappan K."/>
            <person name="Hauser L."/>
            <person name="Chang Y.J."/>
            <person name="Jefferies C.C."/>
            <person name="Saunders E."/>
            <person name="Brettin T."/>
            <person name="Detter J.C."/>
            <person name="Han C."/>
            <person name="Chain P."/>
            <person name="Bristow J."/>
            <person name="Eisen J.A."/>
            <person name="Markowitz V."/>
            <person name="Hugenholtz P."/>
            <person name="Kyrpides N.C."/>
            <person name="Klenk H.P."/>
            <person name="Lapidus A."/>
        </authorList>
    </citation>
    <scope>NUCLEOTIDE SEQUENCE [LARGE SCALE GENOMIC DNA]</scope>
    <source>
        <strain evidence="8">ATCC BAA-8 / DSM 12333 / NBRC 16432</strain>
    </source>
</reference>
<dbReference type="GO" id="GO:0006281">
    <property type="term" value="P:DNA repair"/>
    <property type="evidence" value="ECO:0007669"/>
    <property type="project" value="UniProtKB-KW"/>
</dbReference>
<dbReference type="InterPro" id="IPR027417">
    <property type="entry name" value="P-loop_NTPase"/>
</dbReference>
<dbReference type="AlphaFoldDB" id="C5C3C7"/>
<keyword evidence="5" id="KW-0234">DNA repair</keyword>
<dbReference type="InterPro" id="IPR038726">
    <property type="entry name" value="PDDEXK_AddAB-type"/>
</dbReference>
<keyword evidence="4" id="KW-0269">Exonuclease</keyword>
<evidence type="ECO:0000256" key="2">
    <source>
        <dbReference type="ARBA" id="ARBA00022763"/>
    </source>
</evidence>
<protein>
    <submittedName>
        <fullName evidence="7">ATP-dependent nuclease subunit B-like protein</fullName>
    </submittedName>
</protein>